<reference evidence="1 2" key="1">
    <citation type="submission" date="2020-08" db="EMBL/GenBank/DDBJ databases">
        <title>Sequencing the genomes of 1000 actinobacteria strains.</title>
        <authorList>
            <person name="Klenk H.-P."/>
        </authorList>
    </citation>
    <scope>NUCLEOTIDE SEQUENCE [LARGE SCALE GENOMIC DNA]</scope>
    <source>
        <strain evidence="1 2">DSM 43023</strain>
    </source>
</reference>
<keyword evidence="2" id="KW-1185">Reference proteome</keyword>
<gene>
    <name evidence="1" type="ORF">FHR32_003554</name>
</gene>
<evidence type="ECO:0000313" key="2">
    <source>
        <dbReference type="Proteomes" id="UP000534286"/>
    </source>
</evidence>
<evidence type="ECO:0000313" key="1">
    <source>
        <dbReference type="EMBL" id="MBB4939249.1"/>
    </source>
</evidence>
<dbReference type="Proteomes" id="UP000534286">
    <property type="component" value="Unassembled WGS sequence"/>
</dbReference>
<sequence length="201" mass="22165">MISLANSGWDQESLDAAWERTGWPAAPGGSIARYLSDVRNTPVLTAGDWDVTVPWGGGVDGGRVKMFDVAFALYYGPDDDEDPDEDQDLLDLPESAPSKRWHFDTSATREQFGTAWQAGFEVVSDLLGRAEIVGRHGDTDGDWHHAVWRVGSRLMILAQGEDFMSYSLYDRAALHVVDFSATKRVPQGDDLYDLLVGGVEE</sequence>
<dbReference type="EMBL" id="JACHJU010000001">
    <property type="protein sequence ID" value="MBB4939249.1"/>
    <property type="molecule type" value="Genomic_DNA"/>
</dbReference>
<name>A0A7W7RVY1_9ACTN</name>
<dbReference type="RefSeq" id="WP_184755284.1">
    <property type="nucleotide sequence ID" value="NZ_BAABEK010000187.1"/>
</dbReference>
<protein>
    <submittedName>
        <fullName evidence="1">Uncharacterized protein</fullName>
    </submittedName>
</protein>
<proteinExistence type="predicted"/>
<dbReference type="AlphaFoldDB" id="A0A7W7RVY1"/>
<comment type="caution">
    <text evidence="1">The sequence shown here is derived from an EMBL/GenBank/DDBJ whole genome shotgun (WGS) entry which is preliminary data.</text>
</comment>
<organism evidence="1 2">
    <name type="scientific">Streptosporangium album</name>
    <dbReference type="NCBI Taxonomy" id="47479"/>
    <lineage>
        <taxon>Bacteria</taxon>
        <taxon>Bacillati</taxon>
        <taxon>Actinomycetota</taxon>
        <taxon>Actinomycetes</taxon>
        <taxon>Streptosporangiales</taxon>
        <taxon>Streptosporangiaceae</taxon>
        <taxon>Streptosporangium</taxon>
    </lineage>
</organism>
<accession>A0A7W7RVY1</accession>